<dbReference type="GO" id="GO:0004553">
    <property type="term" value="F:hydrolase activity, hydrolyzing O-glycosyl compounds"/>
    <property type="evidence" value="ECO:0007669"/>
    <property type="project" value="InterPro"/>
</dbReference>
<evidence type="ECO:0000256" key="5">
    <source>
        <dbReference type="ARBA" id="ARBA00023056"/>
    </source>
</evidence>
<keyword evidence="3" id="KW-0328">Glycosyltransferase</keyword>
<accession>A0A402ARP1</accession>
<dbReference type="GO" id="GO:0005978">
    <property type="term" value="P:glycogen biosynthetic process"/>
    <property type="evidence" value="ECO:0007669"/>
    <property type="project" value="UniProtKB-UniRule"/>
</dbReference>
<dbReference type="SUPFAM" id="SSF51445">
    <property type="entry name" value="(Trans)glycosidases"/>
    <property type="match status" value="1"/>
</dbReference>
<sequence>MSAPLLPQQPGSDTNNNSHKQEVPSIFSDFDFYLFGQGKHFRLYEKMGAHPRVVNGVEGVNFAVWAPNARSISVIGDFNSWNRSANMMELRHQELGVWEIFIPGLQVGALYKYSIYSRHNNYVADKIDPYGFAFELRPNTASIVQDIKRHEWQDATWLEQRPKRQELNAPMSVYEVHLGSWRHVPERHVPGAAEEDRFMTYRELAPALTEYVKAHGFTHIELLPITEFPFDGSWGYQCTGYYAPTSRFGTPEDFQYFVDFIHQAGIGIILDWVPSHFPKDGHALSYFDGTHLYEYPDPRKGEHKEWGTYVFDYGRSEVRNFLIASALFWLREYHIDGLRVDAVASMLYLDYLRDSGEWIPNEHGGANTWRR</sequence>
<proteinExistence type="predicted"/>
<dbReference type="EC" id="2.4.1.18" evidence="7"/>
<dbReference type="InterPro" id="IPR017853">
    <property type="entry name" value="GH"/>
</dbReference>
<evidence type="ECO:0000313" key="11">
    <source>
        <dbReference type="EMBL" id="GCE21757.1"/>
    </source>
</evidence>
<comment type="pathway">
    <text evidence="1">Glycan biosynthesis; glycogen biosynthesis.</text>
</comment>
<dbReference type="CDD" id="cd11322">
    <property type="entry name" value="AmyAc_Glg_BE"/>
    <property type="match status" value="1"/>
</dbReference>
<dbReference type="Gene3D" id="2.60.40.10">
    <property type="entry name" value="Immunoglobulins"/>
    <property type="match status" value="1"/>
</dbReference>
<evidence type="ECO:0000259" key="10">
    <source>
        <dbReference type="Pfam" id="PF02922"/>
    </source>
</evidence>
<evidence type="ECO:0000256" key="7">
    <source>
        <dbReference type="NCBIfam" id="TIGR01515"/>
    </source>
</evidence>
<reference evidence="12" key="1">
    <citation type="submission" date="2018-12" db="EMBL/GenBank/DDBJ databases">
        <title>Tengunoibacter tsumagoiensis gen. nov., sp. nov., Dictyobacter kobayashii sp. nov., D. alpinus sp. nov., and D. joshuensis sp. nov. and description of Dictyobacteraceae fam. nov. within the order Ktedonobacterales isolated from Tengu-no-mugimeshi.</title>
        <authorList>
            <person name="Wang C.M."/>
            <person name="Zheng Y."/>
            <person name="Sakai Y."/>
            <person name="Toyoda A."/>
            <person name="Minakuchi Y."/>
            <person name="Abe K."/>
            <person name="Yokota A."/>
            <person name="Yabe S."/>
        </authorList>
    </citation>
    <scope>NUCLEOTIDE SEQUENCE [LARGE SCALE GENOMIC DNA]</scope>
    <source>
        <strain evidence="12">Uno11</strain>
    </source>
</reference>
<dbReference type="EMBL" id="BIFS01000001">
    <property type="protein sequence ID" value="GCE21757.1"/>
    <property type="molecule type" value="Genomic_DNA"/>
</dbReference>
<dbReference type="InterPro" id="IPR004193">
    <property type="entry name" value="Glyco_hydro_13_N"/>
</dbReference>
<evidence type="ECO:0000313" key="12">
    <source>
        <dbReference type="Proteomes" id="UP000287188"/>
    </source>
</evidence>
<dbReference type="AlphaFoldDB" id="A0A402ARP1"/>
<dbReference type="GO" id="GO:0005829">
    <property type="term" value="C:cytosol"/>
    <property type="evidence" value="ECO:0007669"/>
    <property type="project" value="TreeGrafter"/>
</dbReference>
<keyword evidence="12" id="KW-1185">Reference proteome</keyword>
<evidence type="ECO:0000256" key="6">
    <source>
        <dbReference type="ARBA" id="ARBA00023277"/>
    </source>
</evidence>
<dbReference type="InterPro" id="IPR006407">
    <property type="entry name" value="GlgB"/>
</dbReference>
<dbReference type="InterPro" id="IPR014756">
    <property type="entry name" value="Ig_E-set"/>
</dbReference>
<keyword evidence="2" id="KW-0321">Glycogen metabolism</keyword>
<evidence type="ECO:0000256" key="4">
    <source>
        <dbReference type="ARBA" id="ARBA00022679"/>
    </source>
</evidence>
<dbReference type="Pfam" id="PF02922">
    <property type="entry name" value="CBM_48"/>
    <property type="match status" value="1"/>
</dbReference>
<keyword evidence="4" id="KW-0808">Transferase</keyword>
<dbReference type="Pfam" id="PF00128">
    <property type="entry name" value="Alpha-amylase"/>
    <property type="match status" value="1"/>
</dbReference>
<dbReference type="InterPro" id="IPR006047">
    <property type="entry name" value="GH13_cat_dom"/>
</dbReference>
<dbReference type="InterPro" id="IPR044143">
    <property type="entry name" value="GlgB_N_E_set_prok"/>
</dbReference>
<dbReference type="FunFam" id="2.60.40.10:FF:000169">
    <property type="entry name" value="1,4-alpha-glucan branching enzyme GlgB"/>
    <property type="match status" value="1"/>
</dbReference>
<dbReference type="CDD" id="cd02855">
    <property type="entry name" value="E_set_GBE_prok_N"/>
    <property type="match status" value="1"/>
</dbReference>
<feature type="domain" description="Glycoside hydrolase family 13 N-terminal" evidence="10">
    <location>
        <begin position="46"/>
        <end position="131"/>
    </location>
</feature>
<dbReference type="Proteomes" id="UP000287188">
    <property type="component" value="Unassembled WGS sequence"/>
</dbReference>
<evidence type="ECO:0000256" key="3">
    <source>
        <dbReference type="ARBA" id="ARBA00022676"/>
    </source>
</evidence>
<name>A0A402ARP1_9CHLR</name>
<dbReference type="Gene3D" id="3.20.20.80">
    <property type="entry name" value="Glycosidases"/>
    <property type="match status" value="1"/>
</dbReference>
<keyword evidence="6" id="KW-0119">Carbohydrate metabolism</keyword>
<evidence type="ECO:0000256" key="2">
    <source>
        <dbReference type="ARBA" id="ARBA00022600"/>
    </source>
</evidence>
<dbReference type="RefSeq" id="WP_218032021.1">
    <property type="nucleotide sequence ID" value="NZ_BIFS01000001.1"/>
</dbReference>
<dbReference type="GO" id="GO:0003844">
    <property type="term" value="F:1,4-alpha-glucan branching enzyme activity"/>
    <property type="evidence" value="ECO:0007669"/>
    <property type="project" value="UniProtKB-UniRule"/>
</dbReference>
<feature type="region of interest" description="Disordered" evidence="8">
    <location>
        <begin position="1"/>
        <end position="22"/>
    </location>
</feature>
<dbReference type="SUPFAM" id="SSF81296">
    <property type="entry name" value="E set domains"/>
    <property type="match status" value="1"/>
</dbReference>
<organism evidence="11 12">
    <name type="scientific">Dictyobacter kobayashii</name>
    <dbReference type="NCBI Taxonomy" id="2014872"/>
    <lineage>
        <taxon>Bacteria</taxon>
        <taxon>Bacillati</taxon>
        <taxon>Chloroflexota</taxon>
        <taxon>Ktedonobacteria</taxon>
        <taxon>Ktedonobacterales</taxon>
        <taxon>Dictyobacteraceae</taxon>
        <taxon>Dictyobacter</taxon>
    </lineage>
</organism>
<evidence type="ECO:0000256" key="1">
    <source>
        <dbReference type="ARBA" id="ARBA00004964"/>
    </source>
</evidence>
<evidence type="ECO:0000259" key="9">
    <source>
        <dbReference type="Pfam" id="PF00128"/>
    </source>
</evidence>
<protein>
    <recommendedName>
        <fullName evidence="7">1,4-alpha-glucan branching enzyme</fullName>
        <ecNumber evidence="7">2.4.1.18</ecNumber>
    </recommendedName>
</protein>
<feature type="compositionally biased region" description="Polar residues" evidence="8">
    <location>
        <begin position="9"/>
        <end position="18"/>
    </location>
</feature>
<dbReference type="UniPathway" id="UPA00164"/>
<dbReference type="PANTHER" id="PTHR43651:SF3">
    <property type="entry name" value="1,4-ALPHA-GLUCAN-BRANCHING ENZYME"/>
    <property type="match status" value="1"/>
</dbReference>
<keyword evidence="5" id="KW-0320">Glycogen biosynthesis</keyword>
<dbReference type="PANTHER" id="PTHR43651">
    <property type="entry name" value="1,4-ALPHA-GLUCAN-BRANCHING ENZYME"/>
    <property type="match status" value="1"/>
</dbReference>
<gene>
    <name evidence="11" type="ORF">KDK_55570</name>
</gene>
<feature type="domain" description="Glycosyl hydrolase family 13 catalytic" evidence="9">
    <location>
        <begin position="210"/>
        <end position="279"/>
    </location>
</feature>
<dbReference type="NCBIfam" id="TIGR01515">
    <property type="entry name" value="branching_enzym"/>
    <property type="match status" value="1"/>
</dbReference>
<dbReference type="InterPro" id="IPR013783">
    <property type="entry name" value="Ig-like_fold"/>
</dbReference>
<comment type="caution">
    <text evidence="11">The sequence shown here is derived from an EMBL/GenBank/DDBJ whole genome shotgun (WGS) entry which is preliminary data.</text>
</comment>
<evidence type="ECO:0000256" key="8">
    <source>
        <dbReference type="SAM" id="MobiDB-lite"/>
    </source>
</evidence>